<accession>A0AA40T3S4</accession>
<evidence type="ECO:0000313" key="1">
    <source>
        <dbReference type="EMBL" id="MBD6620062.1"/>
    </source>
</evidence>
<evidence type="ECO:0000313" key="2">
    <source>
        <dbReference type="Proteomes" id="UP001165986"/>
    </source>
</evidence>
<dbReference type="EMBL" id="VJXY01000053">
    <property type="protein sequence ID" value="MBD6620062.1"/>
    <property type="molecule type" value="Genomic_DNA"/>
</dbReference>
<dbReference type="Proteomes" id="UP001165986">
    <property type="component" value="Unassembled WGS sequence"/>
</dbReference>
<comment type="caution">
    <text evidence="1">The sequence shown here is derived from an EMBL/GenBank/DDBJ whole genome shotgun (WGS) entry which is preliminary data.</text>
</comment>
<sequence>MPVVLEDWISLSINLRNICQKIRGAKISDRTWYEWERLAGACYAQGKKVCARQYTHEQTKMLLCLANLRKHHPRIKVTYRSLRDYFQANEYKLEEVFDKYCNQVNSGEAFVADEVKQQPPKIALSEVKKCCDRIMNREISRNCWASWKQYLGIPKYERFIDEGKASLLTYMACWRHDNPTKKFPSINRLITMMKDWSRRAMTMETASSAKMWHSWRMRGCLGKDLARYLAMCGYKISIRTLYKWGDFSQRKHYSVSELQEWKEIASQKRCA</sequence>
<name>A0AA40T3S4_9NOST</name>
<gene>
    <name evidence="1" type="ORF">FNW02_30765</name>
</gene>
<proteinExistence type="predicted"/>
<reference evidence="1" key="1">
    <citation type="submission" date="2019-07" db="EMBL/GenBank/DDBJ databases">
        <title>Toxilogical consequences of a new and cryptic species of cyanobacteria (Komarekiella delphini-convector) recovered from the epidermis of a bottlenose dolphin and 1500 ft. in the air.</title>
        <authorList>
            <person name="Brown A.O."/>
            <person name="Dvorak P."/>
            <person name="Villanueva C.D."/>
            <person name="Foss A.J."/>
            <person name="Garvey A.D."/>
            <person name="Gibson Q.A."/>
            <person name="Johansen J.R."/>
            <person name="Casamatta D.A."/>
        </authorList>
    </citation>
    <scope>NUCLEOTIDE SEQUENCE</scope>
    <source>
        <strain evidence="1">SJRDD-AB1</strain>
    </source>
</reference>
<keyword evidence="2" id="KW-1185">Reference proteome</keyword>
<protein>
    <submittedName>
        <fullName evidence="1">Uncharacterized protein</fullName>
    </submittedName>
</protein>
<dbReference type="AlphaFoldDB" id="A0AA40T3S4"/>
<organism evidence="1 2">
    <name type="scientific">Komarekiella delphini-convector SJRDD-AB1</name>
    <dbReference type="NCBI Taxonomy" id="2593771"/>
    <lineage>
        <taxon>Bacteria</taxon>
        <taxon>Bacillati</taxon>
        <taxon>Cyanobacteriota</taxon>
        <taxon>Cyanophyceae</taxon>
        <taxon>Nostocales</taxon>
        <taxon>Nostocaceae</taxon>
        <taxon>Komarekiella</taxon>
        <taxon>Komarekiella delphini-convector</taxon>
    </lineage>
</organism>
<dbReference type="RefSeq" id="WP_191761267.1">
    <property type="nucleotide sequence ID" value="NZ_VJXY01000053.1"/>
</dbReference>